<dbReference type="NCBIfam" id="TIGR01733">
    <property type="entry name" value="AA-adenyl-dom"/>
    <property type="match status" value="1"/>
</dbReference>
<dbReference type="InterPro" id="IPR025110">
    <property type="entry name" value="AMP-bd_C"/>
</dbReference>
<dbReference type="EMBL" id="CP036264">
    <property type="protein sequence ID" value="QEG01374.1"/>
    <property type="molecule type" value="Genomic_DNA"/>
</dbReference>
<dbReference type="KEGG" id="smam:Mal15_54500"/>
<dbReference type="Proteomes" id="UP000321353">
    <property type="component" value="Chromosome"/>
</dbReference>
<dbReference type="InterPro" id="IPR020845">
    <property type="entry name" value="AMP-binding_CS"/>
</dbReference>
<accession>A0A5B9MKE3</accession>
<dbReference type="PANTHER" id="PTHR45527:SF1">
    <property type="entry name" value="FATTY ACID SYNTHASE"/>
    <property type="match status" value="1"/>
</dbReference>
<evidence type="ECO:0000313" key="3">
    <source>
        <dbReference type="EMBL" id="QEG01374.1"/>
    </source>
</evidence>
<dbReference type="RefSeq" id="WP_147870459.1">
    <property type="nucleotide sequence ID" value="NZ_CP036264.1"/>
</dbReference>
<dbReference type="GO" id="GO:0031177">
    <property type="term" value="F:phosphopantetheine binding"/>
    <property type="evidence" value="ECO:0007669"/>
    <property type="project" value="TreeGrafter"/>
</dbReference>
<dbReference type="InterPro" id="IPR000873">
    <property type="entry name" value="AMP-dep_synth/lig_dom"/>
</dbReference>
<dbReference type="Pfam" id="PF13193">
    <property type="entry name" value="AMP-binding_C"/>
    <property type="match status" value="1"/>
</dbReference>
<keyword evidence="4" id="KW-1185">Reference proteome</keyword>
<dbReference type="Gene3D" id="3.30.300.30">
    <property type="match status" value="1"/>
</dbReference>
<proteinExistence type="predicted"/>
<dbReference type="PROSITE" id="PS00455">
    <property type="entry name" value="AMP_BINDING"/>
    <property type="match status" value="1"/>
</dbReference>
<protein>
    <submittedName>
        <fullName evidence="3">Gramicidin S synthase 2</fullName>
    </submittedName>
</protein>
<dbReference type="SUPFAM" id="SSF56801">
    <property type="entry name" value="Acetyl-CoA synthetase-like"/>
    <property type="match status" value="1"/>
</dbReference>
<reference evidence="3 4" key="1">
    <citation type="submission" date="2019-02" db="EMBL/GenBank/DDBJ databases">
        <title>Planctomycetal bacteria perform biofilm scaping via a novel small molecule.</title>
        <authorList>
            <person name="Jeske O."/>
            <person name="Boedeker C."/>
            <person name="Wiegand S."/>
            <person name="Breitling P."/>
            <person name="Kallscheuer N."/>
            <person name="Jogler M."/>
            <person name="Rohde M."/>
            <person name="Petersen J."/>
            <person name="Medema M.H."/>
            <person name="Surup F."/>
            <person name="Jogler C."/>
        </authorList>
    </citation>
    <scope>NUCLEOTIDE SEQUENCE [LARGE SCALE GENOMIC DNA]</scope>
    <source>
        <strain evidence="3 4">Mal15</strain>
    </source>
</reference>
<dbReference type="GO" id="GO:0005737">
    <property type="term" value="C:cytoplasm"/>
    <property type="evidence" value="ECO:0007669"/>
    <property type="project" value="TreeGrafter"/>
</dbReference>
<dbReference type="InterPro" id="IPR042099">
    <property type="entry name" value="ANL_N_sf"/>
</dbReference>
<dbReference type="InterPro" id="IPR045851">
    <property type="entry name" value="AMP-bd_C_sf"/>
</dbReference>
<evidence type="ECO:0000313" key="4">
    <source>
        <dbReference type="Proteomes" id="UP000321353"/>
    </source>
</evidence>
<gene>
    <name evidence="3" type="primary">grsB</name>
    <name evidence="3" type="ORF">Mal15_54500</name>
</gene>
<name>A0A5B9MKE3_9BACT</name>
<sequence length="530" mass="58806">MAALLHENLSHWAQQTPDHIAFRCGNQSLTYAQLDDRSARLASVLRELDVRPGDRVAVRLPTGIESPIAVYAAMKAGAAMVPVDPLAPPGRLIEILRSGQIRHLVTTKLADPYAETINRSDHPLQHVIGTEPTAPADYPTAEFTAWSAIDSADRIEPLPMRSTDPAYVIFTSGSTGIPKGIVHSHYSGNSYARLSVRTYAVTAADRIANLSPLHFDMSTFGYFSSIFAGATTVLVPPTYSMLPASLSALIQSQQITIWYSVPFALVQLLERGVPEQRDLSSIRWIMYGGEPLSPRHAQQLRRLMPDAWISNVYGPAEVNQCTYFHIPPTNRGGPQDLPEQPIPIGQLWDETDAVILDPLDQPVQGAGVGELLVHSSTMMTRYWHLSCDDPVTFYFDLDSGKRFYRTGDLVRRREDGLLDFLGRVDRQVKVRGYRIELDEVEHAISQLAGVIESAAFCVKADETQRLLAAVTLADPTEFDTAVLKRELSTRLPAYAVPDQMLVRKSFPRTTSGKIDRRRLVMEYESSPGAR</sequence>
<dbReference type="Gene3D" id="3.40.50.12780">
    <property type="entry name" value="N-terminal domain of ligase-like"/>
    <property type="match status" value="1"/>
</dbReference>
<dbReference type="PANTHER" id="PTHR45527">
    <property type="entry name" value="NONRIBOSOMAL PEPTIDE SYNTHETASE"/>
    <property type="match status" value="1"/>
</dbReference>
<feature type="domain" description="AMP-binding enzyme C-terminal" evidence="2">
    <location>
        <begin position="439"/>
        <end position="513"/>
    </location>
</feature>
<feature type="domain" description="AMP-dependent synthetase/ligase" evidence="1">
    <location>
        <begin position="10"/>
        <end position="383"/>
    </location>
</feature>
<evidence type="ECO:0000259" key="1">
    <source>
        <dbReference type="Pfam" id="PF00501"/>
    </source>
</evidence>
<evidence type="ECO:0000259" key="2">
    <source>
        <dbReference type="Pfam" id="PF13193"/>
    </source>
</evidence>
<dbReference type="InterPro" id="IPR010071">
    <property type="entry name" value="AA_adenyl_dom"/>
</dbReference>
<dbReference type="Pfam" id="PF00501">
    <property type="entry name" value="AMP-binding"/>
    <property type="match status" value="1"/>
</dbReference>
<dbReference type="GO" id="GO:0043041">
    <property type="term" value="P:amino acid activation for nonribosomal peptide biosynthetic process"/>
    <property type="evidence" value="ECO:0007669"/>
    <property type="project" value="TreeGrafter"/>
</dbReference>
<organism evidence="3 4">
    <name type="scientific">Stieleria maiorica</name>
    <dbReference type="NCBI Taxonomy" id="2795974"/>
    <lineage>
        <taxon>Bacteria</taxon>
        <taxon>Pseudomonadati</taxon>
        <taxon>Planctomycetota</taxon>
        <taxon>Planctomycetia</taxon>
        <taxon>Pirellulales</taxon>
        <taxon>Pirellulaceae</taxon>
        <taxon>Stieleria</taxon>
    </lineage>
</organism>
<dbReference type="CDD" id="cd05930">
    <property type="entry name" value="A_NRPS"/>
    <property type="match status" value="1"/>
</dbReference>
<dbReference type="GO" id="GO:0044550">
    <property type="term" value="P:secondary metabolite biosynthetic process"/>
    <property type="evidence" value="ECO:0007669"/>
    <property type="project" value="TreeGrafter"/>
</dbReference>
<dbReference type="AlphaFoldDB" id="A0A5B9MKE3"/>